<gene>
    <name evidence="1" type="ORF">LZC95_01565</name>
</gene>
<dbReference type="Proteomes" id="UP001379533">
    <property type="component" value="Chromosome"/>
</dbReference>
<organism evidence="1 2">
    <name type="scientific">Pendulispora brunnea</name>
    <dbReference type="NCBI Taxonomy" id="2905690"/>
    <lineage>
        <taxon>Bacteria</taxon>
        <taxon>Pseudomonadati</taxon>
        <taxon>Myxococcota</taxon>
        <taxon>Myxococcia</taxon>
        <taxon>Myxococcales</taxon>
        <taxon>Sorangiineae</taxon>
        <taxon>Pendulisporaceae</taxon>
        <taxon>Pendulispora</taxon>
    </lineage>
</organism>
<dbReference type="EMBL" id="CP089982">
    <property type="protein sequence ID" value="WXA95529.1"/>
    <property type="molecule type" value="Genomic_DNA"/>
</dbReference>
<evidence type="ECO:0000313" key="1">
    <source>
        <dbReference type="EMBL" id="WXA95529.1"/>
    </source>
</evidence>
<sequence>MSTGSPRQTAAAPRNFTLTVEERVRAVVAGPPAFMRRKRHIEDLEESIARGLVLLDRGLAKRPETLRIRLDRQLVQLNELIELHNRYYPAEANLRMDPISGELIEMGKPWSPLPQATFENLRARDIG</sequence>
<proteinExistence type="predicted"/>
<reference evidence="1 2" key="1">
    <citation type="submission" date="2021-12" db="EMBL/GenBank/DDBJ databases">
        <title>Discovery of the Pendulisporaceae a myxobacterial family with distinct sporulation behavior and unique specialized metabolism.</title>
        <authorList>
            <person name="Garcia R."/>
            <person name="Popoff A."/>
            <person name="Bader C.D."/>
            <person name="Loehr J."/>
            <person name="Walesch S."/>
            <person name="Walt C."/>
            <person name="Boldt J."/>
            <person name="Bunk B."/>
            <person name="Haeckl F.J.F.P.J."/>
            <person name="Gunesch A.P."/>
            <person name="Birkelbach J."/>
            <person name="Nuebel U."/>
            <person name="Pietschmann T."/>
            <person name="Bach T."/>
            <person name="Mueller R."/>
        </authorList>
    </citation>
    <scope>NUCLEOTIDE SEQUENCE [LARGE SCALE GENOMIC DNA]</scope>
    <source>
        <strain evidence="1 2">MSr12523</strain>
    </source>
</reference>
<name>A0ABZ2KF59_9BACT</name>
<accession>A0ABZ2KF59</accession>
<dbReference type="RefSeq" id="WP_394846134.1">
    <property type="nucleotide sequence ID" value="NZ_CP089982.1"/>
</dbReference>
<keyword evidence="2" id="KW-1185">Reference proteome</keyword>
<protein>
    <submittedName>
        <fullName evidence="1">Uncharacterized protein</fullName>
    </submittedName>
</protein>
<evidence type="ECO:0000313" key="2">
    <source>
        <dbReference type="Proteomes" id="UP001379533"/>
    </source>
</evidence>